<dbReference type="InterPro" id="IPR056681">
    <property type="entry name" value="DUF7779"/>
</dbReference>
<dbReference type="InterPro" id="IPR027417">
    <property type="entry name" value="P-loop_NTPase"/>
</dbReference>
<dbReference type="SUPFAM" id="SSF52540">
    <property type="entry name" value="P-loop containing nucleoside triphosphate hydrolases"/>
    <property type="match status" value="1"/>
</dbReference>
<dbReference type="InterPro" id="IPR010982">
    <property type="entry name" value="Lambda_DNA-bd_dom_sf"/>
</dbReference>
<dbReference type="Proteomes" id="UP000487268">
    <property type="component" value="Unassembled WGS sequence"/>
</dbReference>
<evidence type="ECO:0000259" key="2">
    <source>
        <dbReference type="Pfam" id="PF25000"/>
    </source>
</evidence>
<sequence>MAEFRPKDSTSQVLAELARLWDQARVRQPGQVSQKKLATASGVPYSTVNGWAKGTAVPRVLDQLVKVGATLAKWANERPLSTHEWDRLMIADRSRSSSCPSEPSTMVEQIRVGVIPRPADCFQERQVAEQVQTAVSEGGTVVLTQPEPQALTQVLAGMGGVGKTQLAAAHARRACQQGVGVVLWVNAATRDNIVSAYTATAQRLGLPLADHDDPEHAAEQFLIWAETIDQRWLVVLDDVQLPRDLNGLWPPTTASETGRQVLVTTRLREAALAGADRRTVNIGTFTPAEARSYLAAKLGDHALASELDALAEELGFLPLALAQATAYINNADITCATYRRRIASRLLAHAVPGEDYLPDGHQRVVTATWELSVEHADQAAPTGLARPVLELISVLDSAGIPQAALTCPPALDYLTTRLLVPASDTTSPQVDADMVDDALRNLHRHSLIDHDRAADQREVRVHQLVQRATRENLTLQPQLDPDTFTDLAHAAAGALLEIWPQIERDQIGQILRANTTALQHATGAALYSSDAHTLLFRAAASLGETGQVAAAITASANLHIACLRHFGPDHPDTLAARNRLASWRGEAGDAAGAAAAFEELLTDQLRVLGPDHPDTLATRNNLATWRGRAGDAAGAAAAFEELLTNVLRMLGPDHPDTLATRNNLASWRGEAGDAAGAATALEELLTDRIRVLGPDHPDTLATRNNLASWRGEAGDAAGAATALEELLTDQLRVLGPDHPDTLATRNNLATWRGRAGDAAGAATALEELLTDLLRVLGPDHPNTLATRNNLASSRGEAGDVAGAAAAFEELLTNVLRMLGPDHPNTLATRNNLATWRGRAGDAVGAATALEELLTDRIRVLGPDHPDTLATRNNLASWRGRAGDAAGAATALEELLTDRIRVLGPDHPDTLATRNNLASWRGRAGDAAGAATALEELLTDLLRVLGPDHPNTLATRNNLAFWRER</sequence>
<dbReference type="InterPro" id="IPR011990">
    <property type="entry name" value="TPR-like_helical_dom_sf"/>
</dbReference>
<dbReference type="RefSeq" id="WP_153536920.1">
    <property type="nucleotide sequence ID" value="NZ_WEGH01000003.1"/>
</dbReference>
<keyword evidence="4" id="KW-1185">Reference proteome</keyword>
<dbReference type="PANTHER" id="PTHR46082">
    <property type="entry name" value="ATP/GTP-BINDING PROTEIN-RELATED"/>
    <property type="match status" value="1"/>
</dbReference>
<dbReference type="Pfam" id="PF13424">
    <property type="entry name" value="TPR_12"/>
    <property type="match status" value="1"/>
</dbReference>
<dbReference type="PANTHER" id="PTHR46082:SF6">
    <property type="entry name" value="AAA+ ATPASE DOMAIN-CONTAINING PROTEIN-RELATED"/>
    <property type="match status" value="1"/>
</dbReference>
<dbReference type="PRINTS" id="PR00381">
    <property type="entry name" value="KINESINLIGHT"/>
</dbReference>
<dbReference type="EMBL" id="WEGH01000003">
    <property type="protein sequence ID" value="MQY07234.1"/>
    <property type="molecule type" value="Genomic_DNA"/>
</dbReference>
<proteinExistence type="predicted"/>
<dbReference type="InterPro" id="IPR002182">
    <property type="entry name" value="NB-ARC"/>
</dbReference>
<organism evidence="3 4">
    <name type="scientific">Actinomadura macrotermitis</name>
    <dbReference type="NCBI Taxonomy" id="2585200"/>
    <lineage>
        <taxon>Bacteria</taxon>
        <taxon>Bacillati</taxon>
        <taxon>Actinomycetota</taxon>
        <taxon>Actinomycetes</taxon>
        <taxon>Streptosporangiales</taxon>
        <taxon>Thermomonosporaceae</taxon>
        <taxon>Actinomadura</taxon>
    </lineage>
</organism>
<dbReference type="OrthoDB" id="3885120at2"/>
<dbReference type="Pfam" id="PF25000">
    <property type="entry name" value="DUF7779"/>
    <property type="match status" value="1"/>
</dbReference>
<feature type="domain" description="NB-ARC" evidence="1">
    <location>
        <begin position="145"/>
        <end position="291"/>
    </location>
</feature>
<accession>A0A7K0C339</accession>
<dbReference type="GO" id="GO:0003677">
    <property type="term" value="F:DNA binding"/>
    <property type="evidence" value="ECO:0007669"/>
    <property type="project" value="InterPro"/>
</dbReference>
<gene>
    <name evidence="3" type="ORF">ACRB68_53340</name>
</gene>
<feature type="domain" description="DUF7779" evidence="2">
    <location>
        <begin position="385"/>
        <end position="474"/>
    </location>
</feature>
<evidence type="ECO:0000313" key="3">
    <source>
        <dbReference type="EMBL" id="MQY07234.1"/>
    </source>
</evidence>
<evidence type="ECO:0000313" key="4">
    <source>
        <dbReference type="Proteomes" id="UP000487268"/>
    </source>
</evidence>
<evidence type="ECO:0008006" key="5">
    <source>
        <dbReference type="Google" id="ProtNLM"/>
    </source>
</evidence>
<dbReference type="GO" id="GO:0043531">
    <property type="term" value="F:ADP binding"/>
    <property type="evidence" value="ECO:0007669"/>
    <property type="project" value="InterPro"/>
</dbReference>
<dbReference type="InterPro" id="IPR053137">
    <property type="entry name" value="NLR-like"/>
</dbReference>
<dbReference type="SUPFAM" id="SSF48452">
    <property type="entry name" value="TPR-like"/>
    <property type="match status" value="4"/>
</dbReference>
<protein>
    <recommendedName>
        <fullName evidence="5">Tetratricopeptide repeat protein</fullName>
    </recommendedName>
</protein>
<reference evidence="3 4" key="1">
    <citation type="submission" date="2019-10" db="EMBL/GenBank/DDBJ databases">
        <title>Actinomadura rubteroloni sp. nov. and Actinomadura macrotermitis sp. nov., isolated from the gut of fungus growing-termite Macrotermes natalensis.</title>
        <authorList>
            <person name="Benndorf R."/>
            <person name="Martin K."/>
            <person name="Kuefner M."/>
            <person name="De Beer W."/>
            <person name="Kaster A.-K."/>
            <person name="Vollmers J."/>
            <person name="Poulsen M."/>
            <person name="Beemelmanns C."/>
        </authorList>
    </citation>
    <scope>NUCLEOTIDE SEQUENCE [LARGE SCALE GENOMIC DNA]</scope>
    <source>
        <strain evidence="3 4">RB68</strain>
    </source>
</reference>
<dbReference type="Gene3D" id="1.10.260.40">
    <property type="entry name" value="lambda repressor-like DNA-binding domains"/>
    <property type="match status" value="1"/>
</dbReference>
<dbReference type="Gene3D" id="3.40.50.300">
    <property type="entry name" value="P-loop containing nucleotide triphosphate hydrolases"/>
    <property type="match status" value="1"/>
</dbReference>
<evidence type="ECO:0000259" key="1">
    <source>
        <dbReference type="Pfam" id="PF00931"/>
    </source>
</evidence>
<dbReference type="Gene3D" id="1.25.40.10">
    <property type="entry name" value="Tetratricopeptide repeat domain"/>
    <property type="match status" value="3"/>
</dbReference>
<dbReference type="AlphaFoldDB" id="A0A7K0C339"/>
<dbReference type="Pfam" id="PF13374">
    <property type="entry name" value="TPR_10"/>
    <property type="match status" value="6"/>
</dbReference>
<name>A0A7K0C339_9ACTN</name>
<dbReference type="Pfam" id="PF00931">
    <property type="entry name" value="NB-ARC"/>
    <property type="match status" value="1"/>
</dbReference>
<comment type="caution">
    <text evidence="3">The sequence shown here is derived from an EMBL/GenBank/DDBJ whole genome shotgun (WGS) entry which is preliminary data.</text>
</comment>